<evidence type="ECO:0000256" key="10">
    <source>
        <dbReference type="SAM" id="Phobius"/>
    </source>
</evidence>
<keyword evidence="6" id="KW-0560">Oxidoreductase</keyword>
<feature type="transmembrane region" description="Helical" evidence="10">
    <location>
        <begin position="64"/>
        <end position="84"/>
    </location>
</feature>
<dbReference type="AlphaFoldDB" id="A0A1F6X507"/>
<evidence type="ECO:0000256" key="3">
    <source>
        <dbReference type="ARBA" id="ARBA00022692"/>
    </source>
</evidence>
<feature type="transmembrane region" description="Helical" evidence="10">
    <location>
        <begin position="7"/>
        <end position="28"/>
    </location>
</feature>
<sequence length="152" mass="17372">MIFSEDVLIRLAILILGLCGFMVSRHIFKRKNDNKNPLVCPIRFDCHTVVHSDYSRLFGIPVEILGMVYYGLIAISYLFFVFTPGIMPTVLINFLIIVSFLAFLFSVYLIAIQIFVLKKGCSWCIVSALICALIFILTIATYHFSYIVQIFI</sequence>
<dbReference type="GO" id="GO:0016020">
    <property type="term" value="C:membrane"/>
    <property type="evidence" value="ECO:0007669"/>
    <property type="project" value="UniProtKB-SubCell"/>
</dbReference>
<dbReference type="InterPro" id="IPR038354">
    <property type="entry name" value="VKOR_sf"/>
</dbReference>
<dbReference type="CDD" id="cd12916">
    <property type="entry name" value="VKOR_1"/>
    <property type="match status" value="1"/>
</dbReference>
<feature type="transmembrane region" description="Helical" evidence="10">
    <location>
        <begin position="123"/>
        <end position="144"/>
    </location>
</feature>
<keyword evidence="3 10" id="KW-0812">Transmembrane</keyword>
<evidence type="ECO:0000256" key="2">
    <source>
        <dbReference type="ARBA" id="ARBA00006214"/>
    </source>
</evidence>
<dbReference type="Proteomes" id="UP000176814">
    <property type="component" value="Unassembled WGS sequence"/>
</dbReference>
<evidence type="ECO:0000256" key="6">
    <source>
        <dbReference type="ARBA" id="ARBA00023002"/>
    </source>
</evidence>
<organism evidence="12 13">
    <name type="scientific">Candidatus Nomurabacteria bacterium RIFCSPLOWO2_01_FULL_40_15</name>
    <dbReference type="NCBI Taxonomy" id="1801772"/>
    <lineage>
        <taxon>Bacteria</taxon>
        <taxon>Candidatus Nomuraibacteriota</taxon>
    </lineage>
</organism>
<evidence type="ECO:0000256" key="7">
    <source>
        <dbReference type="ARBA" id="ARBA00023136"/>
    </source>
</evidence>
<reference evidence="12 13" key="1">
    <citation type="journal article" date="2016" name="Nat. Commun.">
        <title>Thousands of microbial genomes shed light on interconnected biogeochemical processes in an aquifer system.</title>
        <authorList>
            <person name="Anantharaman K."/>
            <person name="Brown C.T."/>
            <person name="Hug L.A."/>
            <person name="Sharon I."/>
            <person name="Castelle C.J."/>
            <person name="Probst A.J."/>
            <person name="Thomas B.C."/>
            <person name="Singh A."/>
            <person name="Wilkins M.J."/>
            <person name="Karaoz U."/>
            <person name="Brodie E.L."/>
            <person name="Williams K.H."/>
            <person name="Hubbard S.S."/>
            <person name="Banfield J.F."/>
        </authorList>
    </citation>
    <scope>NUCLEOTIDE SEQUENCE [LARGE SCALE GENOMIC DNA]</scope>
</reference>
<dbReference type="GO" id="GO:0016491">
    <property type="term" value="F:oxidoreductase activity"/>
    <property type="evidence" value="ECO:0007669"/>
    <property type="project" value="UniProtKB-KW"/>
</dbReference>
<keyword evidence="5 10" id="KW-1133">Transmembrane helix</keyword>
<dbReference type="PANTHER" id="PTHR34573">
    <property type="entry name" value="VKC DOMAIN-CONTAINING PROTEIN"/>
    <property type="match status" value="1"/>
</dbReference>
<keyword evidence="4" id="KW-0874">Quinone</keyword>
<evidence type="ECO:0000256" key="1">
    <source>
        <dbReference type="ARBA" id="ARBA00004141"/>
    </source>
</evidence>
<feature type="domain" description="Vitamin K epoxide reductase" evidence="11">
    <location>
        <begin position="6"/>
        <end position="142"/>
    </location>
</feature>
<accession>A0A1F6X507</accession>
<evidence type="ECO:0000313" key="13">
    <source>
        <dbReference type="Proteomes" id="UP000176814"/>
    </source>
</evidence>
<dbReference type="SMART" id="SM00756">
    <property type="entry name" value="VKc"/>
    <property type="match status" value="1"/>
</dbReference>
<protein>
    <recommendedName>
        <fullName evidence="11">Vitamin K epoxide reductase domain-containing protein</fullName>
    </recommendedName>
</protein>
<evidence type="ECO:0000256" key="8">
    <source>
        <dbReference type="ARBA" id="ARBA00023157"/>
    </source>
</evidence>
<dbReference type="PANTHER" id="PTHR34573:SF1">
    <property type="entry name" value="VITAMIN K EPOXIDE REDUCTASE DOMAIN-CONTAINING PROTEIN"/>
    <property type="match status" value="1"/>
</dbReference>
<comment type="caution">
    <text evidence="12">The sequence shown here is derived from an EMBL/GenBank/DDBJ whole genome shotgun (WGS) entry which is preliminary data.</text>
</comment>
<feature type="transmembrane region" description="Helical" evidence="10">
    <location>
        <begin position="90"/>
        <end position="111"/>
    </location>
</feature>
<evidence type="ECO:0000259" key="11">
    <source>
        <dbReference type="SMART" id="SM00756"/>
    </source>
</evidence>
<gene>
    <name evidence="12" type="ORF">A2911_01005</name>
</gene>
<comment type="subcellular location">
    <subcellularLocation>
        <location evidence="1">Membrane</location>
        <topology evidence="1">Multi-pass membrane protein</topology>
    </subcellularLocation>
</comment>
<dbReference type="EMBL" id="MFUW01000033">
    <property type="protein sequence ID" value="OGI89143.1"/>
    <property type="molecule type" value="Genomic_DNA"/>
</dbReference>
<dbReference type="Gene3D" id="1.20.1440.130">
    <property type="entry name" value="VKOR domain"/>
    <property type="match status" value="1"/>
</dbReference>
<evidence type="ECO:0000256" key="5">
    <source>
        <dbReference type="ARBA" id="ARBA00022989"/>
    </source>
</evidence>
<dbReference type="Pfam" id="PF07884">
    <property type="entry name" value="VKOR"/>
    <property type="match status" value="1"/>
</dbReference>
<evidence type="ECO:0000256" key="9">
    <source>
        <dbReference type="ARBA" id="ARBA00023284"/>
    </source>
</evidence>
<dbReference type="InterPro" id="IPR012932">
    <property type="entry name" value="VKOR"/>
</dbReference>
<evidence type="ECO:0000256" key="4">
    <source>
        <dbReference type="ARBA" id="ARBA00022719"/>
    </source>
</evidence>
<proteinExistence type="inferred from homology"/>
<keyword evidence="8" id="KW-1015">Disulfide bond</keyword>
<keyword evidence="7 10" id="KW-0472">Membrane</keyword>
<dbReference type="InterPro" id="IPR044698">
    <property type="entry name" value="VKOR/LTO1"/>
</dbReference>
<evidence type="ECO:0000313" key="12">
    <source>
        <dbReference type="EMBL" id="OGI89143.1"/>
    </source>
</evidence>
<keyword evidence="9" id="KW-0676">Redox-active center</keyword>
<comment type="similarity">
    <text evidence="2">Belongs to the VKOR family.</text>
</comment>
<name>A0A1F6X507_9BACT</name>
<dbReference type="GO" id="GO:0048038">
    <property type="term" value="F:quinone binding"/>
    <property type="evidence" value="ECO:0007669"/>
    <property type="project" value="UniProtKB-KW"/>
</dbReference>